<dbReference type="KEGG" id="elut:CKA38_07330"/>
<dbReference type="InterPro" id="IPR022813">
    <property type="entry name" value="SecD/SecF_arch_bac"/>
</dbReference>
<evidence type="ECO:0000256" key="1">
    <source>
        <dbReference type="ARBA" id="ARBA00004651"/>
    </source>
</evidence>
<evidence type="ECO:0000259" key="12">
    <source>
        <dbReference type="Pfam" id="PF21760"/>
    </source>
</evidence>
<keyword evidence="5 9" id="KW-0653">Protein transport</keyword>
<feature type="transmembrane region" description="Helical" evidence="9">
    <location>
        <begin position="733"/>
        <end position="754"/>
    </location>
</feature>
<dbReference type="InterPro" id="IPR005791">
    <property type="entry name" value="SecD"/>
</dbReference>
<comment type="subunit">
    <text evidence="9">Forms a complex with SecF. Part of the essential Sec protein translocation apparatus which comprises SecA, SecYEG and auxiliary proteins SecDF. Other proteins may also be involved.</text>
</comment>
<evidence type="ECO:0000256" key="3">
    <source>
        <dbReference type="ARBA" id="ARBA00022475"/>
    </source>
</evidence>
<reference evidence="14 15" key="1">
    <citation type="journal article" date="2018" name="Syst. Appl. Microbiol.">
        <title>Ereboglobus luteus gen. nov. sp. nov. from cockroach guts, and new insights into the oxygen relationship of the genera Opitutus and Didymococcus (Verrucomicrobia: Opitutaceae).</title>
        <authorList>
            <person name="Tegtmeier D."/>
            <person name="Belitz A."/>
            <person name="Radek R."/>
            <person name="Heimerl T."/>
            <person name="Brune A."/>
        </authorList>
    </citation>
    <scope>NUCLEOTIDE SEQUENCE [LARGE SCALE GENOMIC DNA]</scope>
    <source>
        <strain evidence="14 15">Ho45</strain>
    </source>
</reference>
<name>A0A2U8E2Z1_9BACT</name>
<dbReference type="Pfam" id="PF02355">
    <property type="entry name" value="SecD_SecF_C"/>
    <property type="match status" value="2"/>
</dbReference>
<feature type="domain" description="Protein translocase subunit SecDF P1" evidence="12">
    <location>
        <begin position="149"/>
        <end position="208"/>
    </location>
</feature>
<feature type="transmembrane region" description="Helical" evidence="9">
    <location>
        <begin position="469"/>
        <end position="493"/>
    </location>
</feature>
<dbReference type="HAMAP" id="MF_01464_B">
    <property type="entry name" value="SecF_B"/>
    <property type="match status" value="1"/>
</dbReference>
<dbReference type="PRINTS" id="PR01755">
    <property type="entry name" value="SECFTRNLCASE"/>
</dbReference>
<dbReference type="Pfam" id="PF07549">
    <property type="entry name" value="Sec_GG"/>
    <property type="match status" value="1"/>
</dbReference>
<feature type="domain" description="SecDF P1 head subdomain" evidence="13">
    <location>
        <begin position="237"/>
        <end position="350"/>
    </location>
</feature>
<dbReference type="InterPro" id="IPR055344">
    <property type="entry name" value="SecD_SecF_C_bact"/>
</dbReference>
<evidence type="ECO:0000259" key="11">
    <source>
        <dbReference type="Pfam" id="PF02355"/>
    </source>
</evidence>
<feature type="transmembrane region" description="Helical" evidence="9">
    <location>
        <begin position="427"/>
        <end position="448"/>
    </location>
</feature>
<feature type="domain" description="Protein export membrane protein SecD/SecF C-terminal" evidence="11">
    <location>
        <begin position="357"/>
        <end position="526"/>
    </location>
</feature>
<feature type="transmembrane region" description="Helical" evidence="9">
    <location>
        <begin position="505"/>
        <end position="532"/>
    </location>
</feature>
<evidence type="ECO:0000313" key="14">
    <source>
        <dbReference type="EMBL" id="AWI09074.1"/>
    </source>
</evidence>
<keyword evidence="4 9" id="KW-0812">Transmembrane</keyword>
<dbReference type="PANTHER" id="PTHR30081:SF1">
    <property type="entry name" value="PROTEIN TRANSLOCASE SUBUNIT SECD"/>
    <property type="match status" value="1"/>
</dbReference>
<dbReference type="Pfam" id="PF22599">
    <property type="entry name" value="SecDF_P1_head"/>
    <property type="match status" value="1"/>
</dbReference>
<evidence type="ECO:0000256" key="7">
    <source>
        <dbReference type="ARBA" id="ARBA00023010"/>
    </source>
</evidence>
<comment type="similarity">
    <text evidence="10">Belongs to the SecD/SecF family. SecF subfamily.</text>
</comment>
<evidence type="ECO:0000256" key="5">
    <source>
        <dbReference type="ARBA" id="ARBA00022927"/>
    </source>
</evidence>
<evidence type="ECO:0000256" key="10">
    <source>
        <dbReference type="HAMAP-Rule" id="MF_01464"/>
    </source>
</evidence>
<dbReference type="Gene3D" id="3.30.70.3400">
    <property type="match status" value="1"/>
</dbReference>
<dbReference type="AlphaFoldDB" id="A0A2U8E2Z1"/>
<proteinExistence type="inferred from homology"/>
<dbReference type="HAMAP" id="MF_01463_B">
    <property type="entry name" value="SecD_B"/>
    <property type="match status" value="1"/>
</dbReference>
<dbReference type="InterPro" id="IPR048634">
    <property type="entry name" value="SecD_SecF_C"/>
</dbReference>
<dbReference type="InterPro" id="IPR005665">
    <property type="entry name" value="SecF_bac"/>
</dbReference>
<keyword evidence="3 9" id="KW-1003">Cell membrane</keyword>
<dbReference type="OrthoDB" id="9805019at2"/>
<comment type="subunit">
    <text evidence="10">Forms a complex with SecD. Part of the essential Sec protein translocation apparatus which comprises SecA, SecYEG and auxiliary proteins SecDF. Other proteins may also be involved.</text>
</comment>
<evidence type="ECO:0000256" key="4">
    <source>
        <dbReference type="ARBA" id="ARBA00022692"/>
    </source>
</evidence>
<evidence type="ECO:0000313" key="15">
    <source>
        <dbReference type="Proteomes" id="UP000244896"/>
    </source>
</evidence>
<dbReference type="InterPro" id="IPR022646">
    <property type="entry name" value="SecD/SecF_CS"/>
</dbReference>
<keyword evidence="6 9" id="KW-1133">Transmembrane helix</keyword>
<dbReference type="Pfam" id="PF21760">
    <property type="entry name" value="SecD_1st"/>
    <property type="match status" value="1"/>
</dbReference>
<dbReference type="GO" id="GO:0015450">
    <property type="term" value="F:protein-transporting ATPase activity"/>
    <property type="evidence" value="ECO:0007669"/>
    <property type="project" value="InterPro"/>
</dbReference>
<keyword evidence="15" id="KW-1185">Reference proteome</keyword>
<gene>
    <name evidence="9" type="primary">secD</name>
    <name evidence="10" type="synonym">secF</name>
    <name evidence="14" type="ORF">CKA38_07330</name>
</gene>
<evidence type="ECO:0000256" key="2">
    <source>
        <dbReference type="ARBA" id="ARBA00022448"/>
    </source>
</evidence>
<dbReference type="NCBIfam" id="TIGR01129">
    <property type="entry name" value="secD"/>
    <property type="match status" value="1"/>
</dbReference>
<dbReference type="InterPro" id="IPR048631">
    <property type="entry name" value="SecD_1st"/>
</dbReference>
<evidence type="ECO:0000259" key="13">
    <source>
        <dbReference type="Pfam" id="PF22599"/>
    </source>
</evidence>
<comment type="subcellular location">
    <subcellularLocation>
        <location evidence="1 9">Cell membrane</location>
        <topology evidence="1 9">Multi-pass membrane protein</topology>
    </subcellularLocation>
</comment>
<dbReference type="RefSeq" id="WP_108824888.1">
    <property type="nucleotide sequence ID" value="NZ_CP023004.1"/>
</dbReference>
<dbReference type="InterPro" id="IPR022645">
    <property type="entry name" value="SecD/SecF_bac"/>
</dbReference>
<feature type="transmembrane region" description="Helical" evidence="9">
    <location>
        <begin position="673"/>
        <end position="694"/>
    </location>
</feature>
<comment type="function">
    <text evidence="9">Part of the Sec protein translocase complex. Interacts with the SecYEG preprotein conducting channel. SecDF uses the proton motive force (PMF) to complete protein translocation after the ATP-dependent function of SecA.</text>
</comment>
<dbReference type="GO" id="GO:0043952">
    <property type="term" value="P:protein transport by the Sec complex"/>
    <property type="evidence" value="ECO:0007669"/>
    <property type="project" value="UniProtKB-UniRule"/>
</dbReference>
<dbReference type="Proteomes" id="UP000244896">
    <property type="component" value="Chromosome"/>
</dbReference>
<dbReference type="GO" id="GO:0005886">
    <property type="term" value="C:plasma membrane"/>
    <property type="evidence" value="ECO:0007669"/>
    <property type="project" value="UniProtKB-SubCell"/>
</dbReference>
<dbReference type="Gene3D" id="3.30.1360.200">
    <property type="match status" value="1"/>
</dbReference>
<feature type="transmembrane region" description="Helical" evidence="9">
    <location>
        <begin position="706"/>
        <end position="727"/>
    </location>
</feature>
<accession>A0A2U8E2Z1</accession>
<evidence type="ECO:0000256" key="6">
    <source>
        <dbReference type="ARBA" id="ARBA00022989"/>
    </source>
</evidence>
<dbReference type="SUPFAM" id="SSF82866">
    <property type="entry name" value="Multidrug efflux transporter AcrB transmembrane domain"/>
    <property type="match status" value="2"/>
</dbReference>
<protein>
    <recommendedName>
        <fullName evidence="9 10">Multifunctional fusion protein</fullName>
    </recommendedName>
    <domain>
        <recommendedName>
            <fullName evidence="9">Protein translocase subunit SecD</fullName>
        </recommendedName>
    </domain>
    <domain>
        <recommendedName>
            <fullName evidence="10">Protein-export membrane protein SecF</fullName>
        </recommendedName>
    </domain>
</protein>
<feature type="domain" description="Protein export membrane protein SecD/SecF C-terminal" evidence="11">
    <location>
        <begin position="656"/>
        <end position="837"/>
    </location>
</feature>
<keyword evidence="8 9" id="KW-0472">Membrane</keyword>
<dbReference type="NCBIfam" id="TIGR00916">
    <property type="entry name" value="2A0604s01"/>
    <property type="match status" value="2"/>
</dbReference>
<dbReference type="Gene3D" id="1.20.1640.10">
    <property type="entry name" value="Multidrug efflux transporter AcrB transmembrane domain"/>
    <property type="match status" value="2"/>
</dbReference>
<evidence type="ECO:0000256" key="9">
    <source>
        <dbReference type="HAMAP-Rule" id="MF_01463"/>
    </source>
</evidence>
<dbReference type="PANTHER" id="PTHR30081">
    <property type="entry name" value="PROTEIN-EXPORT MEMBRANE PROTEIN SEC"/>
    <property type="match status" value="1"/>
</dbReference>
<evidence type="ECO:0000256" key="8">
    <source>
        <dbReference type="ARBA" id="ARBA00023136"/>
    </source>
</evidence>
<feature type="transmembrane region" description="Helical" evidence="9">
    <location>
        <begin position="780"/>
        <end position="803"/>
    </location>
</feature>
<keyword evidence="2 9" id="KW-0813">Transport</keyword>
<dbReference type="NCBIfam" id="TIGR00966">
    <property type="entry name" value="transloc_SecF"/>
    <property type="match status" value="1"/>
</dbReference>
<dbReference type="GO" id="GO:0065002">
    <property type="term" value="P:intracellular protein transmembrane transport"/>
    <property type="evidence" value="ECO:0007669"/>
    <property type="project" value="UniProtKB-UniRule"/>
</dbReference>
<dbReference type="EMBL" id="CP023004">
    <property type="protein sequence ID" value="AWI09074.1"/>
    <property type="molecule type" value="Genomic_DNA"/>
</dbReference>
<sequence>MIKRNLWKIIISLAVVVFCATSLVPLKDQEFIDFVKLEASAKQSEFNALMKEAVDLKDKGRARTAYLALKQLSSDRKIDLQKEYFPNIDVGRSKNPDTKNEILLKHLLKSSKAKLQLGLDLKGGVAFTLELDAKAIADLDRDARADKLKKAQEIIEKRINSFGVTEPIIRAVGDTRLEVQLPGVNTKDDPGVVDSLQKPAMLEFRLVHPFVYPTGQPGEQIPAGYEKMTSAENDDGGTVDLFVQRRPLADGKIIKRAYASLDQWNRPQINMEFTDTGRVKFAEITREVARYSKQLQQQSGNPEARASMAIVLDGKLQSYPGVKDEIDSNGAEITGRFTTMEAQNLAAVLNNPLDVPMHVREQYEIGPSLAEDAISSGLRASIIGAALVAAFMIMFYSSGGLLAVIMLGINVVIIFGVMANFNATLTLPGLAGIVLTIGMAVDANILIFERMREEIREGKSLSAANHAGFMKALWTILDAHFVQLLICAVMIIYGSGPIKGFGVTLAIGVCSTLFSVLITGHMLLELLVDGGVLKKITMRHLLRKAPHWDFVKWGWKALIASWLIVAIGVGGIIYTGKAIYGIDFAGGDSVSLKFNKDKKVDTGAIRAAATGAGIGEIMPAYVKDIGSDNEILRVDTTYNDAPKLVSALQAKFPEANFQSLGVSSVGPSIGNEILWKAITAIAIAMLVTLLYIAFRFELGFGIGAMFSSAHDVLMTVGVFVIIGHGFLGFQFTAPMVAGILAITGYSINETVVVFDRIREELRINMTGSLKDIVNTAINKVFARTIMTSTTTLLASLSLFIFGSGVLKEIAFTFTVGIITSTFSAIFISSQVFYWYHRGDRKRVEKHQDVKPTYEWTGASKASE</sequence>
<comment type="similarity">
    <text evidence="9">Belongs to the SecD/SecF family. SecD subfamily.</text>
</comment>
<feature type="transmembrane region" description="Helical" evidence="9">
    <location>
        <begin position="809"/>
        <end position="835"/>
    </location>
</feature>
<feature type="transmembrane region" description="Helical" evidence="9">
    <location>
        <begin position="401"/>
        <end position="421"/>
    </location>
</feature>
<keyword evidence="7 9" id="KW-0811">Translocation</keyword>
<organism evidence="14 15">
    <name type="scientific">Ereboglobus luteus</name>
    <dbReference type="NCBI Taxonomy" id="1796921"/>
    <lineage>
        <taxon>Bacteria</taxon>
        <taxon>Pseudomonadati</taxon>
        <taxon>Verrucomicrobiota</taxon>
        <taxon>Opitutia</taxon>
        <taxon>Opitutales</taxon>
        <taxon>Opitutaceae</taxon>
        <taxon>Ereboglobus</taxon>
    </lineage>
</organism>
<dbReference type="GO" id="GO:0006605">
    <property type="term" value="P:protein targeting"/>
    <property type="evidence" value="ECO:0007669"/>
    <property type="project" value="UniProtKB-UniRule"/>
</dbReference>
<dbReference type="InterPro" id="IPR054384">
    <property type="entry name" value="SecDF_P1_head"/>
</dbReference>
<feature type="transmembrane region" description="Helical" evidence="9">
    <location>
        <begin position="553"/>
        <end position="574"/>
    </location>
</feature>
<comment type="caution">
    <text evidence="9">Lacks conserved residue(s) required for the propagation of feature annotation.</text>
</comment>